<evidence type="ECO:0000313" key="2">
    <source>
        <dbReference type="Proteomes" id="UP000243478"/>
    </source>
</evidence>
<dbReference type="PATRIC" id="fig|40324.63.peg.1077"/>
<name>A0A0F5ZPH4_STEMA</name>
<comment type="caution">
    <text evidence="1">The sequence shown here is derived from an EMBL/GenBank/DDBJ whole genome shotgun (WGS) entry which is preliminary data.</text>
</comment>
<dbReference type="AlphaFoldDB" id="A0A0F5ZPH4"/>
<proteinExistence type="predicted"/>
<evidence type="ECO:0000313" key="1">
    <source>
        <dbReference type="EMBL" id="KKD57636.1"/>
    </source>
</evidence>
<dbReference type="EMBL" id="JZRZ01000006">
    <property type="protein sequence ID" value="KKD57636.1"/>
    <property type="molecule type" value="Genomic_DNA"/>
</dbReference>
<dbReference type="Proteomes" id="UP000243478">
    <property type="component" value="Unassembled WGS sequence"/>
</dbReference>
<reference evidence="1 2" key="1">
    <citation type="submission" date="2015-03" db="EMBL/GenBank/DDBJ databases">
        <title>Draft genome of Stenotrophomonas maltophila isolated from urine specimen.</title>
        <authorList>
            <person name="Murugan N."/>
            <person name="Malathi J."/>
            <person name="Umashankar V."/>
            <person name="Madhavan H."/>
        </authorList>
    </citation>
    <scope>NUCLEOTIDE SEQUENCE [LARGE SCALE GENOMIC DNA]</scope>
    <source>
        <strain evidence="1 2">JMNMN1</strain>
    </source>
</reference>
<gene>
    <name evidence="1" type="ORF">VM57_02820</name>
</gene>
<accession>A0A0F5ZPH4</accession>
<organism evidence="1 2">
    <name type="scientific">Stenotrophomonas maltophilia</name>
    <name type="common">Pseudomonas maltophilia</name>
    <name type="synonym">Xanthomonas maltophilia</name>
    <dbReference type="NCBI Taxonomy" id="40324"/>
    <lineage>
        <taxon>Bacteria</taxon>
        <taxon>Pseudomonadati</taxon>
        <taxon>Pseudomonadota</taxon>
        <taxon>Gammaproteobacteria</taxon>
        <taxon>Lysobacterales</taxon>
        <taxon>Lysobacteraceae</taxon>
        <taxon>Stenotrophomonas</taxon>
        <taxon>Stenotrophomonas maltophilia group</taxon>
    </lineage>
</organism>
<protein>
    <submittedName>
        <fullName evidence="1">Uncharacterized protein</fullName>
    </submittedName>
</protein>
<sequence>MNLQPRRKTAASLSTLSSLGAATARRIARLEGAEGELAIDDCCCADAARRPAPQIPGDLPLIRL</sequence>